<feature type="region of interest" description="Disordered" evidence="1">
    <location>
        <begin position="988"/>
        <end position="1024"/>
    </location>
</feature>
<dbReference type="Proteomes" id="UP001338125">
    <property type="component" value="Unassembled WGS sequence"/>
</dbReference>
<dbReference type="EMBL" id="JAVFKD010000001">
    <property type="protein sequence ID" value="KAK5997702.1"/>
    <property type="molecule type" value="Genomic_DNA"/>
</dbReference>
<dbReference type="InterPro" id="IPR035994">
    <property type="entry name" value="Nucleoside_phosphorylase_sf"/>
</dbReference>
<protein>
    <submittedName>
        <fullName evidence="3">Metacaspase-9-like protein</fullName>
    </submittedName>
</protein>
<evidence type="ECO:0000256" key="1">
    <source>
        <dbReference type="SAM" id="MobiDB-lite"/>
    </source>
</evidence>
<dbReference type="InterPro" id="IPR053137">
    <property type="entry name" value="NLR-like"/>
</dbReference>
<comment type="caution">
    <text evidence="3">The sequence shown here is derived from an EMBL/GenBank/DDBJ whole genome shotgun (WGS) entry which is preliminary data.</text>
</comment>
<evidence type="ECO:0000259" key="2">
    <source>
        <dbReference type="Pfam" id="PF00656"/>
    </source>
</evidence>
<keyword evidence="4" id="KW-1185">Reference proteome</keyword>
<dbReference type="Gene3D" id="3.40.50.1580">
    <property type="entry name" value="Nucleoside phosphorylase domain"/>
    <property type="match status" value="1"/>
</dbReference>
<feature type="domain" description="Peptidase C14 caspase" evidence="2">
    <location>
        <begin position="272"/>
        <end position="563"/>
    </location>
</feature>
<gene>
    <name evidence="3" type="ORF">PT974_00058</name>
</gene>
<evidence type="ECO:0000313" key="4">
    <source>
        <dbReference type="Proteomes" id="UP001338125"/>
    </source>
</evidence>
<accession>A0ABR0T028</accession>
<feature type="compositionally biased region" description="Polar residues" evidence="1">
    <location>
        <begin position="1009"/>
        <end position="1024"/>
    </location>
</feature>
<organism evidence="3 4">
    <name type="scientific">Cladobotryum mycophilum</name>
    <dbReference type="NCBI Taxonomy" id="491253"/>
    <lineage>
        <taxon>Eukaryota</taxon>
        <taxon>Fungi</taxon>
        <taxon>Dikarya</taxon>
        <taxon>Ascomycota</taxon>
        <taxon>Pezizomycotina</taxon>
        <taxon>Sordariomycetes</taxon>
        <taxon>Hypocreomycetidae</taxon>
        <taxon>Hypocreales</taxon>
        <taxon>Hypocreaceae</taxon>
        <taxon>Cladobotryum</taxon>
    </lineage>
</organism>
<proteinExistence type="predicted"/>
<dbReference type="PANTHER" id="PTHR46082">
    <property type="entry name" value="ATP/GTP-BINDING PROTEIN-RELATED"/>
    <property type="match status" value="1"/>
</dbReference>
<dbReference type="SUPFAM" id="SSF53167">
    <property type="entry name" value="Purine and uridine phosphorylases"/>
    <property type="match status" value="1"/>
</dbReference>
<dbReference type="Pfam" id="PF00656">
    <property type="entry name" value="Peptidase_C14"/>
    <property type="match status" value="1"/>
</dbReference>
<reference evidence="3 4" key="1">
    <citation type="submission" date="2024-01" db="EMBL/GenBank/DDBJ databases">
        <title>Complete genome of Cladobotryum mycophilum ATHUM6906.</title>
        <authorList>
            <person name="Christinaki A.C."/>
            <person name="Myridakis A.I."/>
            <person name="Kouvelis V.N."/>
        </authorList>
    </citation>
    <scope>NUCLEOTIDE SEQUENCE [LARGE SCALE GENOMIC DNA]</scope>
    <source>
        <strain evidence="3 4">ATHUM6906</strain>
    </source>
</reference>
<dbReference type="InterPro" id="IPR011600">
    <property type="entry name" value="Pept_C14_caspase"/>
</dbReference>
<dbReference type="Gene3D" id="3.40.50.1460">
    <property type="match status" value="1"/>
</dbReference>
<name>A0ABR0T028_9HYPO</name>
<dbReference type="PANTHER" id="PTHR46082:SF11">
    <property type="entry name" value="AAA+ ATPASE DOMAIN-CONTAINING PROTEIN-RELATED"/>
    <property type="match status" value="1"/>
</dbReference>
<sequence length="1024" mass="114110">MSDPENYKVGWICAIKLEYVAAQAFLDEIHDGPQFISPNDHNVYALGRMGKHNVAIANLPSGEYGLVSAVTVANNMMHSFPNIRIGLMVRIGGSAPYLKKKRDIRLGDVVVSRPGNGFGGVIQYDFGKKIQDREFILTGFLNEPPSLFRVAIDTLEVDYEMNSPQLNEAIDVVLKARPNLQKTYERPDPSSDRLYRSDIVHSATDDDKSCGTAWSSNTIPLISRQMREEDEDNPPIRYGLIASANQLMKDALIRDKFATENDIFIYSLKMSKRYAVLVGIDHYIKNGSRKLKNNRDLTINNLYGCVNDVESMRNFLDNIYKFDDVSILTSSLPDDAADQGVTLPVESPDCWPTFDNIQASFDAVYDRATAGDFFFFHFSGHGARLKRVKGSPHRRTTDPSLLTVDFCCGKPAVRGWQLNQWLRKLNKKGVQVVVALDSCHSGGSWRAGGNVSFRTPNDWPVVPNLDADEEAAAVEALEADAEPTHRDAELETSWSINPDSFTLLAACGSDEKAAEIVLNGKVGGAFTHQLLDFLKNGDPQTVTYRMIRDQLKDRLKDQTPTVYGRDRLLFFDNPEPFAAVPLVVSIQDGMAVIPVGSAHGVNRGSEFVPFRDAGHLTLSVDEVEDFECRAKIFGDASLVLRQPGYMVVPSRWNLGREAAKVHVDPALGYSFRESLRGWLECRISSPVKVVEHCTDSTDTNILKLNTYAQESTEQKPQIWNNGRLVGPLRLVGDNIEELAAEAAAPLAHLIRFRQVLGLQARGSWNQPPFKVQLTPANGAVANAGLFPLTQKFRFAFENLDEEDLYFTVLVLSPEYSIQQLYPTADNPQTIAKGQKKGFNFSMKLPSGPQWVQETLCQTSRRDIIRTLVTKRKRVSWKSLELPNIWDASQMMQKKKSPSLGRDAVVDEEGEWWVNDQEILTSRPLTCPVQLICLMVPSAGLWTDAQVKEHVERCHPDSQLVPTPVLTALPTDSGFASMIIKSGFDGLRKPGDQAATHSTQEPFQPVVDDTATQYSDESSTMSSRK</sequence>
<evidence type="ECO:0000313" key="3">
    <source>
        <dbReference type="EMBL" id="KAK5997702.1"/>
    </source>
</evidence>